<sequence length="71" mass="7767">MTPGQTDFRQTDFRPDLVFGRRRVCAAGPGGTGRAGFGPWGTLRSVGHFALRLWVATQLPELRTLGQICAH</sequence>
<evidence type="ECO:0000313" key="1">
    <source>
        <dbReference type="EMBL" id="KAJ8377264.1"/>
    </source>
</evidence>
<reference evidence="1" key="1">
    <citation type="journal article" date="2023" name="Science">
        <title>Genome structures resolve the early diversification of teleost fishes.</title>
        <authorList>
            <person name="Parey E."/>
            <person name="Louis A."/>
            <person name="Montfort J."/>
            <person name="Bouchez O."/>
            <person name="Roques C."/>
            <person name="Iampietro C."/>
            <person name="Lluch J."/>
            <person name="Castinel A."/>
            <person name="Donnadieu C."/>
            <person name="Desvignes T."/>
            <person name="Floi Bucao C."/>
            <person name="Jouanno E."/>
            <person name="Wen M."/>
            <person name="Mejri S."/>
            <person name="Dirks R."/>
            <person name="Jansen H."/>
            <person name="Henkel C."/>
            <person name="Chen W.J."/>
            <person name="Zahm M."/>
            <person name="Cabau C."/>
            <person name="Klopp C."/>
            <person name="Thompson A.W."/>
            <person name="Robinson-Rechavi M."/>
            <person name="Braasch I."/>
            <person name="Lecointre G."/>
            <person name="Bobe J."/>
            <person name="Postlethwait J.H."/>
            <person name="Berthelot C."/>
            <person name="Roest Crollius H."/>
            <person name="Guiguen Y."/>
        </authorList>
    </citation>
    <scope>NUCLEOTIDE SEQUENCE</scope>
    <source>
        <strain evidence="1">NC1722</strain>
    </source>
</reference>
<proteinExistence type="predicted"/>
<comment type="caution">
    <text evidence="1">The sequence shown here is derived from an EMBL/GenBank/DDBJ whole genome shotgun (WGS) entry which is preliminary data.</text>
</comment>
<name>A0AAD7RED3_9TELE</name>
<accession>A0AAD7RED3</accession>
<gene>
    <name evidence="1" type="ORF">AAFF_G00264920</name>
</gene>
<organism evidence="1 2">
    <name type="scientific">Aldrovandia affinis</name>
    <dbReference type="NCBI Taxonomy" id="143900"/>
    <lineage>
        <taxon>Eukaryota</taxon>
        <taxon>Metazoa</taxon>
        <taxon>Chordata</taxon>
        <taxon>Craniata</taxon>
        <taxon>Vertebrata</taxon>
        <taxon>Euteleostomi</taxon>
        <taxon>Actinopterygii</taxon>
        <taxon>Neopterygii</taxon>
        <taxon>Teleostei</taxon>
        <taxon>Notacanthiformes</taxon>
        <taxon>Halosauridae</taxon>
        <taxon>Aldrovandia</taxon>
    </lineage>
</organism>
<protein>
    <submittedName>
        <fullName evidence="1">Uncharacterized protein</fullName>
    </submittedName>
</protein>
<dbReference type="Proteomes" id="UP001221898">
    <property type="component" value="Unassembled WGS sequence"/>
</dbReference>
<evidence type="ECO:0000313" key="2">
    <source>
        <dbReference type="Proteomes" id="UP001221898"/>
    </source>
</evidence>
<keyword evidence="2" id="KW-1185">Reference proteome</keyword>
<dbReference type="EMBL" id="JAINUG010000360">
    <property type="protein sequence ID" value="KAJ8377264.1"/>
    <property type="molecule type" value="Genomic_DNA"/>
</dbReference>
<dbReference type="AlphaFoldDB" id="A0AAD7RED3"/>